<protein>
    <submittedName>
        <fullName evidence="2">Uncharacterized protein</fullName>
    </submittedName>
</protein>
<gene>
    <name evidence="2" type="ORF">BD310DRAFT_884193</name>
</gene>
<dbReference type="AlphaFoldDB" id="A0A4Q9PMM3"/>
<feature type="compositionally biased region" description="Basic and acidic residues" evidence="1">
    <location>
        <begin position="155"/>
        <end position="166"/>
    </location>
</feature>
<name>A0A4Q9PMM3_9APHY</name>
<accession>A0A4Q9PMM3</accession>
<evidence type="ECO:0000256" key="1">
    <source>
        <dbReference type="SAM" id="MobiDB-lite"/>
    </source>
</evidence>
<reference evidence="2 3" key="1">
    <citation type="submission" date="2019-01" db="EMBL/GenBank/DDBJ databases">
        <title>Draft genome sequences of three monokaryotic isolates of the white-rot basidiomycete fungus Dichomitus squalens.</title>
        <authorList>
            <consortium name="DOE Joint Genome Institute"/>
            <person name="Lopez S.C."/>
            <person name="Andreopoulos B."/>
            <person name="Pangilinan J."/>
            <person name="Lipzen A."/>
            <person name="Riley R."/>
            <person name="Ahrendt S."/>
            <person name="Ng V."/>
            <person name="Barry K."/>
            <person name="Daum C."/>
            <person name="Grigoriev I.V."/>
            <person name="Hilden K.S."/>
            <person name="Makela M.R."/>
            <person name="de Vries R.P."/>
        </authorList>
    </citation>
    <scope>NUCLEOTIDE SEQUENCE [LARGE SCALE GENOMIC DNA]</scope>
    <source>
        <strain evidence="2 3">CBS 464.89</strain>
    </source>
</reference>
<evidence type="ECO:0000313" key="3">
    <source>
        <dbReference type="Proteomes" id="UP000292082"/>
    </source>
</evidence>
<evidence type="ECO:0000313" key="2">
    <source>
        <dbReference type="EMBL" id="TBU55499.1"/>
    </source>
</evidence>
<sequence length="166" mass="18056">MPASGSPSRVEKLSTNREDGSYVTCTWSAGGSSGLACLVPACEKSKANSKAGEGDPSNCAVVVLRDLCVRGRWEGRALACPDSGRRNLRRAEEVLSVRRQRAQQQHKLGREPEQTEHGLIEARLWTSSNGTALSTFVRAEQHTHAPKRGGQEGIEPSRPDSVHIER</sequence>
<feature type="region of interest" description="Disordered" evidence="1">
    <location>
        <begin position="140"/>
        <end position="166"/>
    </location>
</feature>
<proteinExistence type="predicted"/>
<keyword evidence="3" id="KW-1185">Reference proteome</keyword>
<dbReference type="Proteomes" id="UP000292082">
    <property type="component" value="Unassembled WGS sequence"/>
</dbReference>
<dbReference type="EMBL" id="ML145167">
    <property type="protein sequence ID" value="TBU55499.1"/>
    <property type="molecule type" value="Genomic_DNA"/>
</dbReference>
<organism evidence="2 3">
    <name type="scientific">Dichomitus squalens</name>
    <dbReference type="NCBI Taxonomy" id="114155"/>
    <lineage>
        <taxon>Eukaryota</taxon>
        <taxon>Fungi</taxon>
        <taxon>Dikarya</taxon>
        <taxon>Basidiomycota</taxon>
        <taxon>Agaricomycotina</taxon>
        <taxon>Agaricomycetes</taxon>
        <taxon>Polyporales</taxon>
        <taxon>Polyporaceae</taxon>
        <taxon>Dichomitus</taxon>
    </lineage>
</organism>